<name>A0A1I5GFU3_PSUAM</name>
<reference evidence="4 5" key="1">
    <citation type="submission" date="2016-10" db="EMBL/GenBank/DDBJ databases">
        <authorList>
            <person name="de Groot N.N."/>
        </authorList>
    </citation>
    <scope>NUCLEOTIDE SEQUENCE [LARGE SCALE GENOMIC DNA]</scope>
    <source>
        <strain evidence="4 5">CGMCC 4.1877</strain>
    </source>
</reference>
<sequence length="509" mass="56391">MNPPSSPRRAVAYARVSRLATGDERGQHDAKSVGQQLDELHRLAERDGVDVLATFRDDGISASRYARGKVRDGWQATMDMIMSGDVDELWVWEISRATRDRPVWAALVGACTAQGVKITVNGRVHDPGDPDDGFMLDLAAALAVRESGTTSKRIRRDVAARARKGLPHGRIPYGYRRVYDQHTKALIRQEVDPDTAKIVRYLAGQVRRGVAFYRLARKMNDDCVPSPETHRMHRSGVQGPGQPWRVDQVEDVVASPAMAGLRVHQGKVLDEVTAAWPAIIPLATHRAIVRMLADPARRSQTDASAKYLLTGLATCGECGGKIRRIKNRGTPSYACAGNRAQHMAGARRFCVSRKIEFVDAYVTDVIVERLSQPDMLDMFAPEDSADARAAARRDLEEARADLEALRAAAKARTVSIVSFLDLEPGLVARVADAERRVQPVEVPALLDEVAGPDAAARWEALEPEQKREIIRMLADIRIMRRPGTYRGRTDFDPSLVRIKWRRPGRQAAA</sequence>
<feature type="domain" description="Recombinase" evidence="3">
    <location>
        <begin position="172"/>
        <end position="298"/>
    </location>
</feature>
<dbReference type="EMBL" id="FOUY01000046">
    <property type="protein sequence ID" value="SFO34773.1"/>
    <property type="molecule type" value="Genomic_DNA"/>
</dbReference>
<protein>
    <submittedName>
        <fullName evidence="4">Site-specific DNA recombinase</fullName>
    </submittedName>
</protein>
<feature type="region of interest" description="Disordered" evidence="1">
    <location>
        <begin position="224"/>
        <end position="243"/>
    </location>
</feature>
<dbReference type="Proteomes" id="UP000199614">
    <property type="component" value="Unassembled WGS sequence"/>
</dbReference>
<dbReference type="Pfam" id="PF13408">
    <property type="entry name" value="Zn_ribbon_recom"/>
    <property type="match status" value="1"/>
</dbReference>
<dbReference type="RefSeq" id="WP_177238764.1">
    <property type="nucleotide sequence ID" value="NZ_FOUY01000046.1"/>
</dbReference>
<dbReference type="GO" id="GO:0000150">
    <property type="term" value="F:DNA strand exchange activity"/>
    <property type="evidence" value="ECO:0007669"/>
    <property type="project" value="InterPro"/>
</dbReference>
<dbReference type="CDD" id="cd00338">
    <property type="entry name" value="Ser_Recombinase"/>
    <property type="match status" value="1"/>
</dbReference>
<dbReference type="Pfam" id="PF07508">
    <property type="entry name" value="Recombinase"/>
    <property type="match status" value="1"/>
</dbReference>
<dbReference type="InterPro" id="IPR006119">
    <property type="entry name" value="Resolv_N"/>
</dbReference>
<proteinExistence type="predicted"/>
<dbReference type="Gene3D" id="3.40.50.1390">
    <property type="entry name" value="Resolvase, N-terminal catalytic domain"/>
    <property type="match status" value="1"/>
</dbReference>
<dbReference type="InterPro" id="IPR036162">
    <property type="entry name" value="Resolvase-like_N_sf"/>
</dbReference>
<dbReference type="Pfam" id="PF00239">
    <property type="entry name" value="Resolvase"/>
    <property type="match status" value="1"/>
</dbReference>
<feature type="domain" description="Resolvase/invertase-type recombinase catalytic" evidence="2">
    <location>
        <begin position="9"/>
        <end position="165"/>
    </location>
</feature>
<dbReference type="InterPro" id="IPR038109">
    <property type="entry name" value="DNA_bind_recomb_sf"/>
</dbReference>
<dbReference type="PANTHER" id="PTHR30461">
    <property type="entry name" value="DNA-INVERTASE FROM LAMBDOID PROPHAGE"/>
    <property type="match status" value="1"/>
</dbReference>
<dbReference type="InterPro" id="IPR011109">
    <property type="entry name" value="DNA_bind_recombinase_dom"/>
</dbReference>
<dbReference type="STRING" id="260086.SAMN05216207_104628"/>
<gene>
    <name evidence="4" type="ORF">SAMN05216207_104628</name>
</gene>
<dbReference type="PANTHER" id="PTHR30461:SF23">
    <property type="entry name" value="DNA RECOMBINASE-RELATED"/>
    <property type="match status" value="1"/>
</dbReference>
<evidence type="ECO:0000256" key="1">
    <source>
        <dbReference type="SAM" id="MobiDB-lite"/>
    </source>
</evidence>
<accession>A0A1I5GFU3</accession>
<dbReference type="AlphaFoldDB" id="A0A1I5GFU3"/>
<evidence type="ECO:0000259" key="3">
    <source>
        <dbReference type="PROSITE" id="PS51737"/>
    </source>
</evidence>
<evidence type="ECO:0000259" key="2">
    <source>
        <dbReference type="PROSITE" id="PS51736"/>
    </source>
</evidence>
<dbReference type="InterPro" id="IPR025827">
    <property type="entry name" value="Zn_ribbon_recom_dom"/>
</dbReference>
<dbReference type="GO" id="GO:0003677">
    <property type="term" value="F:DNA binding"/>
    <property type="evidence" value="ECO:0007669"/>
    <property type="project" value="InterPro"/>
</dbReference>
<evidence type="ECO:0000313" key="4">
    <source>
        <dbReference type="EMBL" id="SFO34773.1"/>
    </source>
</evidence>
<dbReference type="SUPFAM" id="SSF53041">
    <property type="entry name" value="Resolvase-like"/>
    <property type="match status" value="1"/>
</dbReference>
<dbReference type="SMART" id="SM00857">
    <property type="entry name" value="Resolvase"/>
    <property type="match status" value="1"/>
</dbReference>
<dbReference type="InterPro" id="IPR050639">
    <property type="entry name" value="SSR_resolvase"/>
</dbReference>
<organism evidence="4 5">
    <name type="scientific">Pseudonocardia ammonioxydans</name>
    <dbReference type="NCBI Taxonomy" id="260086"/>
    <lineage>
        <taxon>Bacteria</taxon>
        <taxon>Bacillati</taxon>
        <taxon>Actinomycetota</taxon>
        <taxon>Actinomycetes</taxon>
        <taxon>Pseudonocardiales</taxon>
        <taxon>Pseudonocardiaceae</taxon>
        <taxon>Pseudonocardia</taxon>
    </lineage>
</organism>
<dbReference type="Gene3D" id="3.90.1750.20">
    <property type="entry name" value="Putative Large Serine Recombinase, Chain B, Domain 2"/>
    <property type="match status" value="1"/>
</dbReference>
<dbReference type="PROSITE" id="PS51737">
    <property type="entry name" value="RECOMBINASE_DNA_BIND"/>
    <property type="match status" value="1"/>
</dbReference>
<evidence type="ECO:0000313" key="5">
    <source>
        <dbReference type="Proteomes" id="UP000199614"/>
    </source>
</evidence>
<keyword evidence="5" id="KW-1185">Reference proteome</keyword>
<dbReference type="PROSITE" id="PS51736">
    <property type="entry name" value="RECOMBINASES_3"/>
    <property type="match status" value="1"/>
</dbReference>